<gene>
    <name evidence="5" type="ORF">RIF29_30225</name>
</gene>
<dbReference type="InterPro" id="IPR033121">
    <property type="entry name" value="PEPTIDASE_A1"/>
</dbReference>
<keyword evidence="6" id="KW-1185">Reference proteome</keyword>
<dbReference type="AlphaFoldDB" id="A0AAN9HWK6"/>
<evidence type="ECO:0000256" key="2">
    <source>
        <dbReference type="SAM" id="MobiDB-lite"/>
    </source>
</evidence>
<evidence type="ECO:0000313" key="6">
    <source>
        <dbReference type="Proteomes" id="UP001372338"/>
    </source>
</evidence>
<proteinExistence type="inferred from homology"/>
<dbReference type="InterPro" id="IPR021109">
    <property type="entry name" value="Peptidase_aspartic_dom_sf"/>
</dbReference>
<feature type="region of interest" description="Disordered" evidence="2">
    <location>
        <begin position="198"/>
        <end position="224"/>
    </location>
</feature>
<evidence type="ECO:0000313" key="5">
    <source>
        <dbReference type="EMBL" id="KAK7256762.1"/>
    </source>
</evidence>
<sequence>MAPQTIYTTHIISTNPCLKLLILLILQTSLSHCHESKSKMMMLALPLKSQVIPSGYLPRPPNKLRFHHNISLTVSIAVGTPPQNVSMVIDRGSELSWLHCNTPIPTTPPTGSYPTHLMTRPVCHLTHPPLAPRPPPPAMPPLTGFHLTRFFTCTVRLLTYPSIVPHPHAQPGPGTSQYPLHVTPTIFAMQHSPTLTLPPLRGTWLPTRSGSGQDRKTRKLYSGA</sequence>
<feature type="domain" description="Peptidase A1" evidence="4">
    <location>
        <begin position="72"/>
        <end position="224"/>
    </location>
</feature>
<feature type="chain" id="PRO_5042834878" description="Peptidase A1 domain-containing protein" evidence="3">
    <location>
        <begin position="34"/>
        <end position="224"/>
    </location>
</feature>
<organism evidence="5 6">
    <name type="scientific">Crotalaria pallida</name>
    <name type="common">Smooth rattlebox</name>
    <name type="synonym">Crotalaria striata</name>
    <dbReference type="NCBI Taxonomy" id="3830"/>
    <lineage>
        <taxon>Eukaryota</taxon>
        <taxon>Viridiplantae</taxon>
        <taxon>Streptophyta</taxon>
        <taxon>Embryophyta</taxon>
        <taxon>Tracheophyta</taxon>
        <taxon>Spermatophyta</taxon>
        <taxon>Magnoliopsida</taxon>
        <taxon>eudicotyledons</taxon>
        <taxon>Gunneridae</taxon>
        <taxon>Pentapetalae</taxon>
        <taxon>rosids</taxon>
        <taxon>fabids</taxon>
        <taxon>Fabales</taxon>
        <taxon>Fabaceae</taxon>
        <taxon>Papilionoideae</taxon>
        <taxon>50 kb inversion clade</taxon>
        <taxon>genistoids sensu lato</taxon>
        <taxon>core genistoids</taxon>
        <taxon>Crotalarieae</taxon>
        <taxon>Crotalaria</taxon>
    </lineage>
</organism>
<dbReference type="Pfam" id="PF14543">
    <property type="entry name" value="TAXi_N"/>
    <property type="match status" value="1"/>
</dbReference>
<dbReference type="InterPro" id="IPR032861">
    <property type="entry name" value="TAXi_N"/>
</dbReference>
<comment type="similarity">
    <text evidence="1">Belongs to the peptidase A1 family.</text>
</comment>
<evidence type="ECO:0000259" key="4">
    <source>
        <dbReference type="PROSITE" id="PS51767"/>
    </source>
</evidence>
<evidence type="ECO:0000256" key="1">
    <source>
        <dbReference type="ARBA" id="ARBA00007447"/>
    </source>
</evidence>
<dbReference type="EMBL" id="JAYWIO010000006">
    <property type="protein sequence ID" value="KAK7256762.1"/>
    <property type="molecule type" value="Genomic_DNA"/>
</dbReference>
<protein>
    <recommendedName>
        <fullName evidence="4">Peptidase A1 domain-containing protein</fullName>
    </recommendedName>
</protein>
<name>A0AAN9HWK6_CROPI</name>
<dbReference type="PROSITE" id="PS51767">
    <property type="entry name" value="PEPTIDASE_A1"/>
    <property type="match status" value="1"/>
</dbReference>
<reference evidence="5 6" key="1">
    <citation type="submission" date="2024-01" db="EMBL/GenBank/DDBJ databases">
        <title>The genomes of 5 underutilized Papilionoideae crops provide insights into root nodulation and disease resistanc.</title>
        <authorList>
            <person name="Yuan L."/>
        </authorList>
    </citation>
    <scope>NUCLEOTIDE SEQUENCE [LARGE SCALE GENOMIC DNA]</scope>
    <source>
        <strain evidence="5">ZHUSHIDOU_FW_LH</strain>
        <tissue evidence="5">Leaf</tissue>
    </source>
</reference>
<comment type="caution">
    <text evidence="5">The sequence shown here is derived from an EMBL/GenBank/DDBJ whole genome shotgun (WGS) entry which is preliminary data.</text>
</comment>
<dbReference type="Proteomes" id="UP001372338">
    <property type="component" value="Unassembled WGS sequence"/>
</dbReference>
<dbReference type="Gene3D" id="2.40.70.10">
    <property type="entry name" value="Acid Proteases"/>
    <property type="match status" value="1"/>
</dbReference>
<accession>A0AAN9HWK6</accession>
<evidence type="ECO:0000256" key="3">
    <source>
        <dbReference type="SAM" id="SignalP"/>
    </source>
</evidence>
<keyword evidence="3" id="KW-0732">Signal</keyword>
<feature type="signal peptide" evidence="3">
    <location>
        <begin position="1"/>
        <end position="33"/>
    </location>
</feature>
<dbReference type="SUPFAM" id="SSF50630">
    <property type="entry name" value="Acid proteases"/>
    <property type="match status" value="1"/>
</dbReference>